<dbReference type="PANTHER" id="PTHR43004:SF19">
    <property type="entry name" value="BINDING MONOOXYGENASE, PUTATIVE (JCVI)-RELATED"/>
    <property type="match status" value="1"/>
</dbReference>
<evidence type="ECO:0000256" key="1">
    <source>
        <dbReference type="ARBA" id="ARBA00001974"/>
    </source>
</evidence>
<proteinExistence type="predicted"/>
<name>A0A9Y2IE95_9PSEU</name>
<sequence length="395" mass="43225">MGQSVVVVGAGPVGAVFALAAARRGFDVTLLEAEQAVEDAPRAATVHPSTLAMLGELGLMDDVVARGLVARYFDFWDRPERSLIARLDHNVLRDVTPYPFVVQIEQHKIVNMVLERLSGVDVRFGAAVTGVTQDADSATVHTSEGPVTADYVIGADGGRSTVRKALGIEFEGYTWPERFLVLTTLFDFQSELDCSYRNYWADPREWVNLFKVAGDDGKGRWRAVFPTTVGETDEEAVGDEGARARLSGLALSANPADQLVHRKLYNVHQRVAASFRSGRVFLAGDAAHVNNPIGGLGLNCGIHDAVELASSLHTFAATADENVLDRYDLRRRTVNIEFVQQQTVTNKRRLEEKDPVRRKERLAELAALGDHAELELKFLMNSSLLNSVARAASLG</sequence>
<dbReference type="EMBL" id="CP127294">
    <property type="protein sequence ID" value="WIX77701.1"/>
    <property type="molecule type" value="Genomic_DNA"/>
</dbReference>
<protein>
    <submittedName>
        <fullName evidence="5">NAD(P)/FAD-dependent oxidoreductase</fullName>
    </submittedName>
</protein>
<dbReference type="InterPro" id="IPR050641">
    <property type="entry name" value="RIFMO-like"/>
</dbReference>
<gene>
    <name evidence="5" type="ORF">QRX50_40905</name>
</gene>
<dbReference type="GO" id="GO:0071949">
    <property type="term" value="F:FAD binding"/>
    <property type="evidence" value="ECO:0007669"/>
    <property type="project" value="InterPro"/>
</dbReference>
<keyword evidence="2" id="KW-0285">Flavoprotein</keyword>
<dbReference type="InterPro" id="IPR036188">
    <property type="entry name" value="FAD/NAD-bd_sf"/>
</dbReference>
<keyword evidence="6" id="KW-1185">Reference proteome</keyword>
<reference evidence="5 6" key="1">
    <citation type="submission" date="2023-06" db="EMBL/GenBank/DDBJ databases">
        <authorList>
            <person name="Oyuntsetseg B."/>
            <person name="Kim S.B."/>
        </authorList>
    </citation>
    <scope>NUCLEOTIDE SEQUENCE [LARGE SCALE GENOMIC DNA]</scope>
    <source>
        <strain evidence="5 6">2-15</strain>
    </source>
</reference>
<keyword evidence="3" id="KW-0274">FAD</keyword>
<dbReference type="Proteomes" id="UP001236014">
    <property type="component" value="Chromosome"/>
</dbReference>
<evidence type="ECO:0000259" key="4">
    <source>
        <dbReference type="Pfam" id="PF01494"/>
    </source>
</evidence>
<dbReference type="PANTHER" id="PTHR43004">
    <property type="entry name" value="TRK SYSTEM POTASSIUM UPTAKE PROTEIN"/>
    <property type="match status" value="1"/>
</dbReference>
<dbReference type="Pfam" id="PF01494">
    <property type="entry name" value="FAD_binding_3"/>
    <property type="match status" value="1"/>
</dbReference>
<dbReference type="InterPro" id="IPR002938">
    <property type="entry name" value="FAD-bd"/>
</dbReference>
<evidence type="ECO:0000256" key="2">
    <source>
        <dbReference type="ARBA" id="ARBA00022630"/>
    </source>
</evidence>
<dbReference type="Gene3D" id="3.30.70.2450">
    <property type="match status" value="1"/>
</dbReference>
<organism evidence="5 6">
    <name type="scientific">Amycolatopsis carbonis</name>
    <dbReference type="NCBI Taxonomy" id="715471"/>
    <lineage>
        <taxon>Bacteria</taxon>
        <taxon>Bacillati</taxon>
        <taxon>Actinomycetota</taxon>
        <taxon>Actinomycetes</taxon>
        <taxon>Pseudonocardiales</taxon>
        <taxon>Pseudonocardiaceae</taxon>
        <taxon>Amycolatopsis</taxon>
    </lineage>
</organism>
<dbReference type="AlphaFoldDB" id="A0A9Y2IE95"/>
<dbReference type="SUPFAM" id="SSF51905">
    <property type="entry name" value="FAD/NAD(P)-binding domain"/>
    <property type="match status" value="1"/>
</dbReference>
<evidence type="ECO:0000313" key="5">
    <source>
        <dbReference type="EMBL" id="WIX77701.1"/>
    </source>
</evidence>
<dbReference type="KEGG" id="acab:QRX50_40905"/>
<comment type="cofactor">
    <cofactor evidence="1">
        <name>FAD</name>
        <dbReference type="ChEBI" id="CHEBI:57692"/>
    </cofactor>
</comment>
<accession>A0A9Y2IE95</accession>
<evidence type="ECO:0000313" key="6">
    <source>
        <dbReference type="Proteomes" id="UP001236014"/>
    </source>
</evidence>
<evidence type="ECO:0000256" key="3">
    <source>
        <dbReference type="ARBA" id="ARBA00022827"/>
    </source>
</evidence>
<dbReference type="GO" id="GO:0016709">
    <property type="term" value="F:oxidoreductase activity, acting on paired donors, with incorporation or reduction of molecular oxygen, NAD(P)H as one donor, and incorporation of one atom of oxygen"/>
    <property type="evidence" value="ECO:0007669"/>
    <property type="project" value="UniProtKB-ARBA"/>
</dbReference>
<dbReference type="Gene3D" id="3.50.50.60">
    <property type="entry name" value="FAD/NAD(P)-binding domain"/>
    <property type="match status" value="1"/>
</dbReference>
<feature type="domain" description="FAD-binding" evidence="4">
    <location>
        <begin position="4"/>
        <end position="340"/>
    </location>
</feature>
<dbReference type="PRINTS" id="PR00420">
    <property type="entry name" value="RNGMNOXGNASE"/>
</dbReference>
<dbReference type="RefSeq" id="WP_285968440.1">
    <property type="nucleotide sequence ID" value="NZ_CP127294.1"/>
</dbReference>